<evidence type="ECO:0000313" key="6">
    <source>
        <dbReference type="Proteomes" id="UP000186666"/>
    </source>
</evidence>
<dbReference type="InterPro" id="IPR011051">
    <property type="entry name" value="RmlC_Cupin_sf"/>
</dbReference>
<organism evidence="5 6">
    <name type="scientific">Paenibacillus macquariensis</name>
    <dbReference type="NCBI Taxonomy" id="948756"/>
    <lineage>
        <taxon>Bacteria</taxon>
        <taxon>Bacillati</taxon>
        <taxon>Bacillota</taxon>
        <taxon>Bacilli</taxon>
        <taxon>Bacillales</taxon>
        <taxon>Paenibacillaceae</taxon>
        <taxon>Paenibacillus</taxon>
    </lineage>
</organism>
<comment type="catalytic activity">
    <reaction evidence="1">
        <text>5-dehydro-4-deoxy-D-glucuronate = 3-deoxy-D-glycero-2,5-hexodiulosonate</text>
        <dbReference type="Rhea" id="RHEA:23896"/>
        <dbReference type="ChEBI" id="CHEBI:17117"/>
        <dbReference type="ChEBI" id="CHEBI:29071"/>
        <dbReference type="EC" id="5.3.1.17"/>
    </reaction>
</comment>
<proteinExistence type="inferred from homology"/>
<dbReference type="SUPFAM" id="SSF51182">
    <property type="entry name" value="RmlC-like cupins"/>
    <property type="match status" value="1"/>
</dbReference>
<keyword evidence="6" id="KW-1185">Reference proteome</keyword>
<name>A0ABY1JKT9_9BACL</name>
<dbReference type="PANTHER" id="PTHR38461">
    <property type="entry name" value="4-DEOXY-L-THREO-5-HEXOSULOSE-URONATE KETOL-ISOMERASE"/>
    <property type="match status" value="1"/>
</dbReference>
<sequence>MEKRYATHPEQAKSFTSEELRSHYLVQDLFVPDEVKLCYTLEDRMITGGILPANGPVRLEGYDEIKADYFMERRELGVFNVGGGGWRVVFIRTEKTVYTSD</sequence>
<evidence type="ECO:0000256" key="3">
    <source>
        <dbReference type="ARBA" id="ARBA00012547"/>
    </source>
</evidence>
<comment type="similarity">
    <text evidence="2">Belongs to the KduI family.</text>
</comment>
<reference evidence="5 6" key="1">
    <citation type="submission" date="2017-01" db="EMBL/GenBank/DDBJ databases">
        <authorList>
            <person name="Varghese N."/>
            <person name="Submissions S."/>
        </authorList>
    </citation>
    <scope>NUCLEOTIDE SEQUENCE [LARGE SCALE GENOMIC DNA]</scope>
    <source>
        <strain evidence="5 6">ATCC 23464</strain>
    </source>
</reference>
<comment type="caution">
    <text evidence="5">The sequence shown here is derived from an EMBL/GenBank/DDBJ whole genome shotgun (WGS) entry which is preliminary data.</text>
</comment>
<dbReference type="EMBL" id="FTNK01000001">
    <property type="protein sequence ID" value="SIQ35946.1"/>
    <property type="molecule type" value="Genomic_DNA"/>
</dbReference>
<gene>
    <name evidence="5" type="ORF">SAMN05421578_101392</name>
</gene>
<dbReference type="InterPro" id="IPR014710">
    <property type="entry name" value="RmlC-like_jellyroll"/>
</dbReference>
<evidence type="ECO:0000313" key="5">
    <source>
        <dbReference type="EMBL" id="SIQ35946.1"/>
    </source>
</evidence>
<dbReference type="PANTHER" id="PTHR38461:SF1">
    <property type="entry name" value="4-DEOXY-L-THREO-5-HEXOSULOSE-URONATE KETOL-ISOMERASE"/>
    <property type="match status" value="1"/>
</dbReference>
<evidence type="ECO:0000256" key="1">
    <source>
        <dbReference type="ARBA" id="ARBA00000552"/>
    </source>
</evidence>
<dbReference type="EC" id="5.3.1.17" evidence="3"/>
<dbReference type="InterPro" id="IPR007045">
    <property type="entry name" value="KduI"/>
</dbReference>
<dbReference type="Proteomes" id="UP000186666">
    <property type="component" value="Unassembled WGS sequence"/>
</dbReference>
<dbReference type="Gene3D" id="2.60.120.10">
    <property type="entry name" value="Jelly Rolls"/>
    <property type="match status" value="1"/>
</dbReference>
<accession>A0ABY1JKT9</accession>
<evidence type="ECO:0000256" key="4">
    <source>
        <dbReference type="ARBA" id="ARBA00022833"/>
    </source>
</evidence>
<protein>
    <recommendedName>
        <fullName evidence="3">5-dehydro-4-deoxy-D-glucuronate isomerase</fullName>
        <ecNumber evidence="3">5.3.1.17</ecNumber>
    </recommendedName>
</protein>
<keyword evidence="4" id="KW-0862">Zinc</keyword>
<evidence type="ECO:0000256" key="2">
    <source>
        <dbReference type="ARBA" id="ARBA00008086"/>
    </source>
</evidence>